<accession>A0AAD7CDJ8</accession>
<feature type="compositionally biased region" description="Acidic residues" evidence="1">
    <location>
        <begin position="79"/>
        <end position="93"/>
    </location>
</feature>
<dbReference type="EMBL" id="JARKIF010000002">
    <property type="protein sequence ID" value="KAJ7646480.1"/>
    <property type="molecule type" value="Genomic_DNA"/>
</dbReference>
<comment type="caution">
    <text evidence="2">The sequence shown here is derived from an EMBL/GenBank/DDBJ whole genome shotgun (WGS) entry which is preliminary data.</text>
</comment>
<gene>
    <name evidence="2" type="ORF">FB45DRAFT_1018797</name>
</gene>
<protein>
    <recommendedName>
        <fullName evidence="4">C2H2-type domain-containing protein</fullName>
    </recommendedName>
</protein>
<sequence>MLPPDIPIYPEYLVYEGSPTCNPAETNDLVDDQPPSVESYILSDDDENASEWDAANDADNAFAFVYPPASVPPRYDSPSADESDSAYESDSDYVEAKAAVPQPKLKGTQKVKAQSRAPARQIAPLPSRARGTNATTTTSTPTQPLVGSSSFNAAHDSDSESESDEGDAGPSTLPLICSICGHKKCTTEGGLRRHHRNNHGPDAHPWKCPHCGKGLKTSRKDAFEKHWRSKGCKTRAAQRG</sequence>
<evidence type="ECO:0000313" key="3">
    <source>
        <dbReference type="Proteomes" id="UP001221142"/>
    </source>
</evidence>
<feature type="compositionally biased region" description="Polar residues" evidence="1">
    <location>
        <begin position="143"/>
        <end position="152"/>
    </location>
</feature>
<feature type="region of interest" description="Disordered" evidence="1">
    <location>
        <begin position="67"/>
        <end position="170"/>
    </location>
</feature>
<keyword evidence="3" id="KW-1185">Reference proteome</keyword>
<organism evidence="2 3">
    <name type="scientific">Roridomyces roridus</name>
    <dbReference type="NCBI Taxonomy" id="1738132"/>
    <lineage>
        <taxon>Eukaryota</taxon>
        <taxon>Fungi</taxon>
        <taxon>Dikarya</taxon>
        <taxon>Basidiomycota</taxon>
        <taxon>Agaricomycotina</taxon>
        <taxon>Agaricomycetes</taxon>
        <taxon>Agaricomycetidae</taxon>
        <taxon>Agaricales</taxon>
        <taxon>Marasmiineae</taxon>
        <taxon>Mycenaceae</taxon>
        <taxon>Roridomyces</taxon>
    </lineage>
</organism>
<feature type="compositionally biased region" description="Low complexity" evidence="1">
    <location>
        <begin position="132"/>
        <end position="142"/>
    </location>
</feature>
<proteinExistence type="predicted"/>
<dbReference type="AlphaFoldDB" id="A0AAD7CDJ8"/>
<dbReference type="Gene3D" id="3.30.160.60">
    <property type="entry name" value="Classic Zinc Finger"/>
    <property type="match status" value="1"/>
</dbReference>
<evidence type="ECO:0000256" key="1">
    <source>
        <dbReference type="SAM" id="MobiDB-lite"/>
    </source>
</evidence>
<evidence type="ECO:0000313" key="2">
    <source>
        <dbReference type="EMBL" id="KAJ7646480.1"/>
    </source>
</evidence>
<name>A0AAD7CDJ8_9AGAR</name>
<dbReference type="Proteomes" id="UP001221142">
    <property type="component" value="Unassembled WGS sequence"/>
</dbReference>
<evidence type="ECO:0008006" key="4">
    <source>
        <dbReference type="Google" id="ProtNLM"/>
    </source>
</evidence>
<reference evidence="2" key="1">
    <citation type="submission" date="2023-03" db="EMBL/GenBank/DDBJ databases">
        <title>Massive genome expansion in bonnet fungi (Mycena s.s.) driven by repeated elements and novel gene families across ecological guilds.</title>
        <authorList>
            <consortium name="Lawrence Berkeley National Laboratory"/>
            <person name="Harder C.B."/>
            <person name="Miyauchi S."/>
            <person name="Viragh M."/>
            <person name="Kuo A."/>
            <person name="Thoen E."/>
            <person name="Andreopoulos B."/>
            <person name="Lu D."/>
            <person name="Skrede I."/>
            <person name="Drula E."/>
            <person name="Henrissat B."/>
            <person name="Morin E."/>
            <person name="Kohler A."/>
            <person name="Barry K."/>
            <person name="LaButti K."/>
            <person name="Morin E."/>
            <person name="Salamov A."/>
            <person name="Lipzen A."/>
            <person name="Mereny Z."/>
            <person name="Hegedus B."/>
            <person name="Baldrian P."/>
            <person name="Stursova M."/>
            <person name="Weitz H."/>
            <person name="Taylor A."/>
            <person name="Grigoriev I.V."/>
            <person name="Nagy L.G."/>
            <person name="Martin F."/>
            <person name="Kauserud H."/>
        </authorList>
    </citation>
    <scope>NUCLEOTIDE SEQUENCE</scope>
    <source>
        <strain evidence="2">9284</strain>
    </source>
</reference>